<dbReference type="SUPFAM" id="SSF54862">
    <property type="entry name" value="4Fe-4S ferredoxins"/>
    <property type="match status" value="2"/>
</dbReference>
<reference evidence="7" key="1">
    <citation type="journal article" date="2014" name="Int. J. Syst. Evol. Microbiol.">
        <title>Complete genome sequence of Corynebacterium casei LMG S-19264T (=DSM 44701T), isolated from a smear-ripened cheese.</title>
        <authorList>
            <consortium name="US DOE Joint Genome Institute (JGI-PGF)"/>
            <person name="Walter F."/>
            <person name="Albersmeier A."/>
            <person name="Kalinowski J."/>
            <person name="Ruckert C."/>
        </authorList>
    </citation>
    <scope>NUCLEOTIDE SEQUENCE</scope>
    <source>
        <strain evidence="7">JCM 11219</strain>
    </source>
</reference>
<evidence type="ECO:0000259" key="5">
    <source>
        <dbReference type="PROSITE" id="PS51379"/>
    </source>
</evidence>
<dbReference type="Pfam" id="PF13237">
    <property type="entry name" value="Fer4_10"/>
    <property type="match status" value="1"/>
</dbReference>
<accession>A0A830EI51</accession>
<dbReference type="EMBL" id="BMNM01000017">
    <property type="protein sequence ID" value="GGI87181.1"/>
    <property type="molecule type" value="Genomic_DNA"/>
</dbReference>
<dbReference type="Proteomes" id="UP001060771">
    <property type="component" value="Chromosome"/>
</dbReference>
<dbReference type="InterPro" id="IPR050572">
    <property type="entry name" value="Fe-S_Ferredoxin"/>
</dbReference>
<dbReference type="PROSITE" id="PS00198">
    <property type="entry name" value="4FE4S_FER_1"/>
    <property type="match status" value="3"/>
</dbReference>
<reference evidence="7" key="2">
    <citation type="submission" date="2020-09" db="EMBL/GenBank/DDBJ databases">
        <authorList>
            <person name="Sun Q."/>
            <person name="Ohkuma M."/>
        </authorList>
    </citation>
    <scope>NUCLEOTIDE SEQUENCE</scope>
    <source>
        <strain evidence="7">JCM 11219</strain>
    </source>
</reference>
<dbReference type="PANTHER" id="PTHR43687">
    <property type="entry name" value="ADENYLYLSULFATE REDUCTASE, BETA SUBUNIT"/>
    <property type="match status" value="1"/>
</dbReference>
<proteinExistence type="predicted"/>
<evidence type="ECO:0000256" key="4">
    <source>
        <dbReference type="ARBA" id="ARBA00023014"/>
    </source>
</evidence>
<evidence type="ECO:0000313" key="9">
    <source>
        <dbReference type="Proteomes" id="UP001060771"/>
    </source>
</evidence>
<dbReference type="RefSeq" id="WP_188604241.1">
    <property type="nucleotide sequence ID" value="NZ_AP026830.1"/>
</dbReference>
<feature type="domain" description="4Fe-4S ferredoxin-type" evidence="5">
    <location>
        <begin position="101"/>
        <end position="132"/>
    </location>
</feature>
<dbReference type="PANTHER" id="PTHR43687:SF1">
    <property type="entry name" value="FERREDOXIN III"/>
    <property type="match status" value="1"/>
</dbReference>
<reference evidence="6" key="4">
    <citation type="journal article" date="2023" name="Microbiol. Resour. Announc.">
        <title>Complete Genome Sequence of Vulcanisaeta souniana Strain IC-059, a Hyperthermophilic Archaeon Isolated from Hot Spring Water in Japan.</title>
        <authorList>
            <person name="Kato S."/>
            <person name="Itoh T."/>
            <person name="Wu L."/>
            <person name="Ma J."/>
            <person name="Ohkuma M."/>
        </authorList>
    </citation>
    <scope>NUCLEOTIDE SEQUENCE</scope>
    <source>
        <strain evidence="6">JCM 11219</strain>
    </source>
</reference>
<evidence type="ECO:0000313" key="6">
    <source>
        <dbReference type="EMBL" id="BDR93090.1"/>
    </source>
</evidence>
<organism evidence="7 8">
    <name type="scientific">Vulcanisaeta souniana JCM 11219</name>
    <dbReference type="NCBI Taxonomy" id="1293586"/>
    <lineage>
        <taxon>Archaea</taxon>
        <taxon>Thermoproteota</taxon>
        <taxon>Thermoprotei</taxon>
        <taxon>Thermoproteales</taxon>
        <taxon>Thermoproteaceae</taxon>
        <taxon>Vulcanisaeta</taxon>
    </lineage>
</organism>
<dbReference type="GO" id="GO:0016491">
    <property type="term" value="F:oxidoreductase activity"/>
    <property type="evidence" value="ECO:0007669"/>
    <property type="project" value="UniProtKB-ARBA"/>
</dbReference>
<evidence type="ECO:0000256" key="3">
    <source>
        <dbReference type="ARBA" id="ARBA00023004"/>
    </source>
</evidence>
<dbReference type="InterPro" id="IPR017896">
    <property type="entry name" value="4Fe4S_Fe-S-bd"/>
</dbReference>
<dbReference type="Proteomes" id="UP000657075">
    <property type="component" value="Unassembled WGS sequence"/>
</dbReference>
<dbReference type="EMBL" id="AP026830">
    <property type="protein sequence ID" value="BDR93090.1"/>
    <property type="molecule type" value="Genomic_DNA"/>
</dbReference>
<feature type="domain" description="4Fe-4S ferredoxin-type" evidence="5">
    <location>
        <begin position="339"/>
        <end position="368"/>
    </location>
</feature>
<dbReference type="AlphaFoldDB" id="A0A830EI51"/>
<gene>
    <name evidence="7" type="ORF">GCM10007112_25110</name>
    <name evidence="6" type="ORF">Vsou_21830</name>
</gene>
<dbReference type="GO" id="GO:0046872">
    <property type="term" value="F:metal ion binding"/>
    <property type="evidence" value="ECO:0007669"/>
    <property type="project" value="UniProtKB-KW"/>
</dbReference>
<feature type="domain" description="4Fe-4S ferredoxin-type" evidence="5">
    <location>
        <begin position="306"/>
        <end position="335"/>
    </location>
</feature>
<evidence type="ECO:0000256" key="2">
    <source>
        <dbReference type="ARBA" id="ARBA00022723"/>
    </source>
</evidence>
<keyword evidence="4" id="KW-0411">Iron-sulfur</keyword>
<dbReference type="Pfam" id="PF12838">
    <property type="entry name" value="Fer4_7"/>
    <property type="match status" value="1"/>
</dbReference>
<keyword evidence="3" id="KW-0408">Iron</keyword>
<feature type="domain" description="4Fe-4S ferredoxin-type" evidence="5">
    <location>
        <begin position="133"/>
        <end position="162"/>
    </location>
</feature>
<dbReference type="InterPro" id="IPR017900">
    <property type="entry name" value="4Fe4S_Fe_S_CS"/>
</dbReference>
<keyword evidence="1" id="KW-0004">4Fe-4S</keyword>
<evidence type="ECO:0000313" key="7">
    <source>
        <dbReference type="EMBL" id="GGI87181.1"/>
    </source>
</evidence>
<dbReference type="OrthoDB" id="15347at2157"/>
<evidence type="ECO:0000313" key="8">
    <source>
        <dbReference type="Proteomes" id="UP000657075"/>
    </source>
</evidence>
<dbReference type="PROSITE" id="PS51379">
    <property type="entry name" value="4FE4S_FER_2"/>
    <property type="match status" value="4"/>
</dbReference>
<dbReference type="GO" id="GO:0051539">
    <property type="term" value="F:4 iron, 4 sulfur cluster binding"/>
    <property type="evidence" value="ECO:0007669"/>
    <property type="project" value="UniProtKB-KW"/>
</dbReference>
<sequence length="445" mass="49245">MVVSEEGRLLILEDPNDEELSRAREHDGPVIIVLRKLNSVDIQGKHPMSIYILKSPSEEELETLKAQLMARRTSMRKVAIEGPISRRELLMGRVAKVIEKNVPTYLESACRARFGCSECVNACPVNAISIVNNKVTINESTCIECGLCVSKCPTGALAMVGADDNEYVALLNKLNTVKSIKKVTFTCPLNTREPRNGEYIYKVPCVNAVGPEWVAMALVKSLEVSIECPDKSCKLGGADYVKDLVNAFMELFKLSAAENGALSVDGNKAPSEEIIYMGIRRNDYVKALTRLRSKATGVTNELLKIFSVHVDDVKCSFCGVCFAKCPERAFDVDRAGNKTVLKFNNLKCIGCGYCSRLCPEKAIAVDRAKEFPTSGSADIVYDKVITCKVCGKPFDTRRHIMATKVRLGIKGDPEWLYLCPDCRRYYTAKKMLENASGMKGVRSYV</sequence>
<keyword evidence="9" id="KW-1185">Reference proteome</keyword>
<dbReference type="Gene3D" id="3.30.70.20">
    <property type="match status" value="2"/>
</dbReference>
<protein>
    <recommendedName>
        <fullName evidence="5">4Fe-4S ferredoxin-type domain-containing protein</fullName>
    </recommendedName>
</protein>
<dbReference type="GeneID" id="76207724"/>
<evidence type="ECO:0000256" key="1">
    <source>
        <dbReference type="ARBA" id="ARBA00022485"/>
    </source>
</evidence>
<name>A0A830EI51_9CREN</name>
<reference evidence="9" key="3">
    <citation type="submission" date="2022-09" db="EMBL/GenBank/DDBJ databases">
        <title>Complete genome sequence of Vulcanisaeta souniana.</title>
        <authorList>
            <person name="Kato S."/>
            <person name="Itoh T."/>
            <person name="Ohkuma M."/>
        </authorList>
    </citation>
    <scope>NUCLEOTIDE SEQUENCE [LARGE SCALE GENOMIC DNA]</scope>
    <source>
        <strain evidence="9">JCM 11219</strain>
    </source>
</reference>
<keyword evidence="2" id="KW-0479">Metal-binding</keyword>